<sequence>MRVPSRLMVIPAGDKPTDMFAIRVLVAVSITDIVPPPLFVTYALDPFGLRTTEVGDSPTATDASTLFVTVSITATFDADFSVT</sequence>
<dbReference type="AlphaFoldDB" id="A0A7I7MFJ6"/>
<organism evidence="1 2">
    <name type="scientific">Mycolicibacterium psychrotolerans</name>
    <dbReference type="NCBI Taxonomy" id="216929"/>
    <lineage>
        <taxon>Bacteria</taxon>
        <taxon>Bacillati</taxon>
        <taxon>Actinomycetota</taxon>
        <taxon>Actinomycetes</taxon>
        <taxon>Mycobacteriales</taxon>
        <taxon>Mycobacteriaceae</taxon>
        <taxon>Mycolicibacterium</taxon>
    </lineage>
</organism>
<protein>
    <submittedName>
        <fullName evidence="1">Uncharacterized protein</fullName>
    </submittedName>
</protein>
<evidence type="ECO:0000313" key="2">
    <source>
        <dbReference type="Proteomes" id="UP000466514"/>
    </source>
</evidence>
<dbReference type="Proteomes" id="UP000466514">
    <property type="component" value="Chromosome"/>
</dbReference>
<proteinExistence type="predicted"/>
<dbReference type="KEGG" id="mpsc:MPSYJ_40210"/>
<accession>A0A7I7MFJ6</accession>
<gene>
    <name evidence="1" type="ORF">MPSYJ_40210</name>
</gene>
<dbReference type="EMBL" id="AP022574">
    <property type="protein sequence ID" value="BBX70560.1"/>
    <property type="molecule type" value="Genomic_DNA"/>
</dbReference>
<evidence type="ECO:0000313" key="1">
    <source>
        <dbReference type="EMBL" id="BBX70560.1"/>
    </source>
</evidence>
<reference evidence="1 2" key="1">
    <citation type="journal article" date="2019" name="Emerg. Microbes Infect.">
        <title>Comprehensive subspecies identification of 175 nontuberculous mycobacteria species based on 7547 genomic profiles.</title>
        <authorList>
            <person name="Matsumoto Y."/>
            <person name="Kinjo T."/>
            <person name="Motooka D."/>
            <person name="Nabeya D."/>
            <person name="Jung N."/>
            <person name="Uechi K."/>
            <person name="Horii T."/>
            <person name="Iida T."/>
            <person name="Fujita J."/>
            <person name="Nakamura S."/>
        </authorList>
    </citation>
    <scope>NUCLEOTIDE SEQUENCE [LARGE SCALE GENOMIC DNA]</scope>
    <source>
        <strain evidence="1 2">JCM 13323</strain>
    </source>
</reference>
<name>A0A7I7MFJ6_9MYCO</name>
<keyword evidence="2" id="KW-1185">Reference proteome</keyword>